<accession>A0A2T7DQH4</accession>
<evidence type="ECO:0000313" key="3">
    <source>
        <dbReference type="Proteomes" id="UP000244336"/>
    </source>
</evidence>
<reference evidence="2 3" key="1">
    <citation type="submission" date="2018-04" db="EMBL/GenBank/DDBJ databases">
        <title>WGS assembly of Panicum hallii var. hallii HAL2.</title>
        <authorList>
            <person name="Lovell J."/>
            <person name="Jenkins J."/>
            <person name="Lowry D."/>
            <person name="Mamidi S."/>
            <person name="Sreedasyam A."/>
            <person name="Weng X."/>
            <person name="Barry K."/>
            <person name="Bonette J."/>
            <person name="Campitelli B."/>
            <person name="Daum C."/>
            <person name="Gordon S."/>
            <person name="Gould B."/>
            <person name="Lipzen A."/>
            <person name="MacQueen A."/>
            <person name="Palacio-Mejia J."/>
            <person name="Plott C."/>
            <person name="Shakirov E."/>
            <person name="Shu S."/>
            <person name="Yoshinaga Y."/>
            <person name="Zane M."/>
            <person name="Rokhsar D."/>
            <person name="Grimwood J."/>
            <person name="Schmutz J."/>
            <person name="Juenger T."/>
        </authorList>
    </citation>
    <scope>NUCLEOTIDE SEQUENCE [LARGE SCALE GENOMIC DNA]</scope>
    <source>
        <strain evidence="3">cv. HAL2</strain>
    </source>
</reference>
<sequence>MLVRIYGEPEQATAVLEFLVAEGRWLEVADYLQRGLTFHREEAKAAVAYPDGDDAPCSPGALRAAAPSARAGASGQRR</sequence>
<gene>
    <name evidence="2" type="ORF">GQ55_5G460900</name>
</gene>
<keyword evidence="3" id="KW-1185">Reference proteome</keyword>
<evidence type="ECO:0000256" key="1">
    <source>
        <dbReference type="SAM" id="MobiDB-lite"/>
    </source>
</evidence>
<dbReference type="OrthoDB" id="694016at2759"/>
<protein>
    <submittedName>
        <fullName evidence="2">Uncharacterized protein</fullName>
    </submittedName>
</protein>
<dbReference type="AlphaFoldDB" id="A0A2T7DQH4"/>
<dbReference type="Proteomes" id="UP000244336">
    <property type="component" value="Chromosome 5"/>
</dbReference>
<dbReference type="EMBL" id="CM009753">
    <property type="protein sequence ID" value="PUZ57832.1"/>
    <property type="molecule type" value="Genomic_DNA"/>
</dbReference>
<organism evidence="2 3">
    <name type="scientific">Panicum hallii var. hallii</name>
    <dbReference type="NCBI Taxonomy" id="1504633"/>
    <lineage>
        <taxon>Eukaryota</taxon>
        <taxon>Viridiplantae</taxon>
        <taxon>Streptophyta</taxon>
        <taxon>Embryophyta</taxon>
        <taxon>Tracheophyta</taxon>
        <taxon>Spermatophyta</taxon>
        <taxon>Magnoliopsida</taxon>
        <taxon>Liliopsida</taxon>
        <taxon>Poales</taxon>
        <taxon>Poaceae</taxon>
        <taxon>PACMAD clade</taxon>
        <taxon>Panicoideae</taxon>
        <taxon>Panicodae</taxon>
        <taxon>Paniceae</taxon>
        <taxon>Panicinae</taxon>
        <taxon>Panicum</taxon>
        <taxon>Panicum sect. Panicum</taxon>
    </lineage>
</organism>
<proteinExistence type="predicted"/>
<dbReference type="Gramene" id="PUZ57832">
    <property type="protein sequence ID" value="PUZ57832"/>
    <property type="gene ID" value="GQ55_5G460900"/>
</dbReference>
<evidence type="ECO:0000313" key="2">
    <source>
        <dbReference type="EMBL" id="PUZ57832.1"/>
    </source>
</evidence>
<feature type="region of interest" description="Disordered" evidence="1">
    <location>
        <begin position="58"/>
        <end position="78"/>
    </location>
</feature>
<name>A0A2T7DQH4_9POAL</name>